<dbReference type="Pfam" id="PF26557">
    <property type="entry name" value="Cullin_AB"/>
    <property type="match status" value="1"/>
</dbReference>
<protein>
    <recommendedName>
        <fullName evidence="6">Cullin family profile domain-containing protein</fullName>
    </recommendedName>
</protein>
<dbReference type="InterPro" id="IPR019559">
    <property type="entry name" value="Cullin_neddylation_domain"/>
</dbReference>
<gene>
    <name evidence="7" type="ORF">IWW36_003247</name>
</gene>
<dbReference type="Gene3D" id="3.30.230.130">
    <property type="entry name" value="Cullin, Chain C, Domain 2"/>
    <property type="match status" value="1"/>
</dbReference>
<comment type="caution">
    <text evidence="7">The sequence shown here is derived from an EMBL/GenBank/DDBJ whole genome shotgun (WGS) entry which is preliminary data.</text>
</comment>
<proteinExistence type="inferred from homology"/>
<dbReference type="Pfam" id="PF00888">
    <property type="entry name" value="Cullin"/>
    <property type="match status" value="1"/>
</dbReference>
<feature type="domain" description="Cullin family profile" evidence="6">
    <location>
        <begin position="47"/>
        <end position="286"/>
    </location>
</feature>
<dbReference type="SMART" id="SM00884">
    <property type="entry name" value="Cullin_Nedd8"/>
    <property type="match status" value="1"/>
</dbReference>
<dbReference type="InterPro" id="IPR036317">
    <property type="entry name" value="Cullin_homology_sf"/>
</dbReference>
<dbReference type="PANTHER" id="PTHR11932">
    <property type="entry name" value="CULLIN"/>
    <property type="match status" value="1"/>
</dbReference>
<dbReference type="Gene3D" id="1.20.1310.10">
    <property type="entry name" value="Cullin Repeats"/>
    <property type="match status" value="1"/>
</dbReference>
<dbReference type="InterPro" id="IPR036388">
    <property type="entry name" value="WH-like_DNA-bd_sf"/>
</dbReference>
<keyword evidence="8" id="KW-1185">Reference proteome</keyword>
<dbReference type="SMART" id="SM00182">
    <property type="entry name" value="CULLIN"/>
    <property type="match status" value="1"/>
</dbReference>
<dbReference type="InterPro" id="IPR016157">
    <property type="entry name" value="Cullin_CS"/>
</dbReference>
<dbReference type="InterPro" id="IPR059120">
    <property type="entry name" value="Cullin-like_AB"/>
</dbReference>
<evidence type="ECO:0000256" key="2">
    <source>
        <dbReference type="ARBA" id="ARBA00022499"/>
    </source>
</evidence>
<sequence length="418" mass="48519">MALRWTQDLLSLYDIYDEFLRKSFSDVQNMRQTIHDAFIEVINSNSRAAELLSLFIDDSLKNGLKRKSEQEVEHLLDRSVLMFRFLQNKDAFEHYYKLHLAKRLLLGRSLSDDAEQSLVSKLKVECGSQFTFKLEGMFKDMQLSADLAQGFRDIRSSEPLDFDMNVSVLTPTFWPQMTPPMSEEDKREMGNVKPPPGPLCDSIESFAQFYLQQRSGRRLTWQYNMGNADIKLQFGSRTYELNVSTYQMFILMLFSAEDDVSMTTAEIQQQTHIPENVLARQLQSLACGKHRILTKSPMSREVSSTDRFTFNYNFKSAQYRIRLPVASAKTSVETEKEKSESMAAIGLERQYLVEAAIVRIMKARKQMMHEQLVSETINQLSTRFLPTPKMVKDTIGRLIDRDYLQRSPDDLRLYNYLA</sequence>
<reference evidence="7" key="1">
    <citation type="submission" date="2022-07" db="EMBL/GenBank/DDBJ databases">
        <title>Phylogenomic reconstructions and comparative analyses of Kickxellomycotina fungi.</title>
        <authorList>
            <person name="Reynolds N.K."/>
            <person name="Stajich J.E."/>
            <person name="Barry K."/>
            <person name="Grigoriev I.V."/>
            <person name="Crous P."/>
            <person name="Smith M.E."/>
        </authorList>
    </citation>
    <scope>NUCLEOTIDE SEQUENCE</scope>
    <source>
        <strain evidence="7">NRRL 1566</strain>
    </source>
</reference>
<dbReference type="FunFam" id="1.10.10.10:FF:000014">
    <property type="entry name" value="Cullin 1"/>
    <property type="match status" value="1"/>
</dbReference>
<organism evidence="7 8">
    <name type="scientific">Coemansia brasiliensis</name>
    <dbReference type="NCBI Taxonomy" id="2650707"/>
    <lineage>
        <taxon>Eukaryota</taxon>
        <taxon>Fungi</taxon>
        <taxon>Fungi incertae sedis</taxon>
        <taxon>Zoopagomycota</taxon>
        <taxon>Kickxellomycotina</taxon>
        <taxon>Kickxellomycetes</taxon>
        <taxon>Kickxellales</taxon>
        <taxon>Kickxellaceae</taxon>
        <taxon>Coemansia</taxon>
    </lineage>
</organism>
<dbReference type="OrthoDB" id="27073at2759"/>
<dbReference type="InterPro" id="IPR045093">
    <property type="entry name" value="Cullin"/>
</dbReference>
<dbReference type="Pfam" id="PF10557">
    <property type="entry name" value="Cullin_Nedd8"/>
    <property type="match status" value="1"/>
</dbReference>
<evidence type="ECO:0000256" key="1">
    <source>
        <dbReference type="ARBA" id="ARBA00006019"/>
    </source>
</evidence>
<dbReference type="GO" id="GO:0006511">
    <property type="term" value="P:ubiquitin-dependent protein catabolic process"/>
    <property type="evidence" value="ECO:0007669"/>
    <property type="project" value="InterPro"/>
</dbReference>
<dbReference type="InterPro" id="IPR016158">
    <property type="entry name" value="Cullin_homology"/>
</dbReference>
<dbReference type="InterPro" id="IPR001373">
    <property type="entry name" value="Cullin_N"/>
</dbReference>
<evidence type="ECO:0000313" key="7">
    <source>
        <dbReference type="EMBL" id="KAJ2848530.1"/>
    </source>
</evidence>
<name>A0A9W8ID57_9FUNG</name>
<dbReference type="SUPFAM" id="SSF46785">
    <property type="entry name" value="Winged helix' DNA-binding domain"/>
    <property type="match status" value="1"/>
</dbReference>
<dbReference type="Gene3D" id="1.10.10.10">
    <property type="entry name" value="Winged helix-like DNA-binding domain superfamily/Winged helix DNA-binding domain"/>
    <property type="match status" value="1"/>
</dbReference>
<dbReference type="PROSITE" id="PS50069">
    <property type="entry name" value="CULLIN_2"/>
    <property type="match status" value="1"/>
</dbReference>
<dbReference type="InterPro" id="IPR036390">
    <property type="entry name" value="WH_DNA-bd_sf"/>
</dbReference>
<evidence type="ECO:0000259" key="6">
    <source>
        <dbReference type="PROSITE" id="PS50069"/>
    </source>
</evidence>
<keyword evidence="2" id="KW-1017">Isopeptide bond</keyword>
<dbReference type="Proteomes" id="UP001139887">
    <property type="component" value="Unassembled WGS sequence"/>
</dbReference>
<dbReference type="InterPro" id="IPR016159">
    <property type="entry name" value="Cullin_repeat-like_dom_sf"/>
</dbReference>
<evidence type="ECO:0000256" key="3">
    <source>
        <dbReference type="ARBA" id="ARBA00022843"/>
    </source>
</evidence>
<dbReference type="SUPFAM" id="SSF74788">
    <property type="entry name" value="Cullin repeat-like"/>
    <property type="match status" value="1"/>
</dbReference>
<dbReference type="GO" id="GO:0031625">
    <property type="term" value="F:ubiquitin protein ligase binding"/>
    <property type="evidence" value="ECO:0007669"/>
    <property type="project" value="InterPro"/>
</dbReference>
<dbReference type="AlphaFoldDB" id="A0A9W8ID57"/>
<dbReference type="GO" id="GO:0031461">
    <property type="term" value="C:cullin-RING ubiquitin ligase complex"/>
    <property type="evidence" value="ECO:0007669"/>
    <property type="project" value="InterPro"/>
</dbReference>
<evidence type="ECO:0000256" key="5">
    <source>
        <dbReference type="RuleBase" id="RU003829"/>
    </source>
</evidence>
<dbReference type="SUPFAM" id="SSF75632">
    <property type="entry name" value="Cullin homology domain"/>
    <property type="match status" value="1"/>
</dbReference>
<comment type="similarity">
    <text evidence="1 4 5">Belongs to the cullin family.</text>
</comment>
<evidence type="ECO:0000313" key="8">
    <source>
        <dbReference type="Proteomes" id="UP001139887"/>
    </source>
</evidence>
<evidence type="ECO:0000256" key="4">
    <source>
        <dbReference type="PROSITE-ProRule" id="PRU00330"/>
    </source>
</evidence>
<accession>A0A9W8ID57</accession>
<dbReference type="EMBL" id="JANBUW010000159">
    <property type="protein sequence ID" value="KAJ2848530.1"/>
    <property type="molecule type" value="Genomic_DNA"/>
</dbReference>
<dbReference type="PROSITE" id="PS01256">
    <property type="entry name" value="CULLIN_1"/>
    <property type="match status" value="1"/>
</dbReference>
<keyword evidence="3" id="KW-0832">Ubl conjugation</keyword>
<dbReference type="FunFam" id="1.20.1310.10:FF:000002">
    <property type="entry name" value="cullin-3 isoform X1"/>
    <property type="match status" value="1"/>
</dbReference>